<organism evidence="11 12">
    <name type="scientific">Francisella halioticida</name>
    <dbReference type="NCBI Taxonomy" id="549298"/>
    <lineage>
        <taxon>Bacteria</taxon>
        <taxon>Pseudomonadati</taxon>
        <taxon>Pseudomonadota</taxon>
        <taxon>Gammaproteobacteria</taxon>
        <taxon>Thiotrichales</taxon>
        <taxon>Francisellaceae</taxon>
        <taxon>Francisella</taxon>
    </lineage>
</organism>
<keyword evidence="3 7" id="KW-0328">Glycosyltransferase</keyword>
<keyword evidence="7" id="KW-0479">Metal-binding</keyword>
<dbReference type="PIRSF" id="PIRSF000485">
    <property type="entry name" value="Amd_phspho_trans"/>
    <property type="match status" value="1"/>
</dbReference>
<dbReference type="InterPro" id="IPR029057">
    <property type="entry name" value="PRTase-like"/>
</dbReference>
<dbReference type="CDD" id="cd06223">
    <property type="entry name" value="PRTases_typeI"/>
    <property type="match status" value="1"/>
</dbReference>
<name>A0ABM6LWS3_9GAMM</name>
<evidence type="ECO:0000256" key="3">
    <source>
        <dbReference type="ARBA" id="ARBA00022676"/>
    </source>
</evidence>
<dbReference type="InterPro" id="IPR000836">
    <property type="entry name" value="PRTase_dom"/>
</dbReference>
<dbReference type="SUPFAM" id="SSF56235">
    <property type="entry name" value="N-terminal nucleophile aminohydrolases (Ntn hydrolases)"/>
    <property type="match status" value="1"/>
</dbReference>
<comment type="pathway">
    <text evidence="1 7 8">Purine metabolism; IMP biosynthesis via de novo pathway; N(1)-(5-phospho-D-ribosyl)glycinamide from 5-phospho-alpha-D-ribose 1-diphosphate: step 1/2.</text>
</comment>
<evidence type="ECO:0000256" key="2">
    <source>
        <dbReference type="ARBA" id="ARBA00010138"/>
    </source>
</evidence>
<comment type="similarity">
    <text evidence="2 7 8">In the C-terminal section; belongs to the purine/pyrimidine phosphoribosyltransferase family.</text>
</comment>
<dbReference type="InterPro" id="IPR005854">
    <property type="entry name" value="PurF"/>
</dbReference>
<gene>
    <name evidence="7" type="primary">purF</name>
    <name evidence="11" type="ORF">CDV26_00390</name>
</gene>
<keyword evidence="5 7" id="KW-0658">Purine biosynthesis</keyword>
<comment type="cofactor">
    <cofactor evidence="7">
        <name>Mg(2+)</name>
        <dbReference type="ChEBI" id="CHEBI:18420"/>
    </cofactor>
    <text evidence="7">Binds 1 Mg(2+) ion per subunit.</text>
</comment>
<dbReference type="EMBL" id="CP022132">
    <property type="protein sequence ID" value="ASG67048.1"/>
    <property type="molecule type" value="Genomic_DNA"/>
</dbReference>
<evidence type="ECO:0000256" key="7">
    <source>
        <dbReference type="HAMAP-Rule" id="MF_01931"/>
    </source>
</evidence>
<dbReference type="InterPro" id="IPR017932">
    <property type="entry name" value="GATase_2_dom"/>
</dbReference>
<dbReference type="SUPFAM" id="SSF53271">
    <property type="entry name" value="PRTase-like"/>
    <property type="match status" value="1"/>
</dbReference>
<dbReference type="CDD" id="cd00715">
    <property type="entry name" value="GPATase_N"/>
    <property type="match status" value="1"/>
</dbReference>
<evidence type="ECO:0000256" key="1">
    <source>
        <dbReference type="ARBA" id="ARBA00005209"/>
    </source>
</evidence>
<evidence type="ECO:0000256" key="4">
    <source>
        <dbReference type="ARBA" id="ARBA00022679"/>
    </source>
</evidence>
<reference evidence="11 12" key="1">
    <citation type="submission" date="2017-06" db="EMBL/GenBank/DDBJ databases">
        <title>Complete genome of Francisella halioticida.</title>
        <authorList>
            <person name="Sjodin A."/>
        </authorList>
    </citation>
    <scope>NUCLEOTIDE SEQUENCE [LARGE SCALE GENOMIC DNA]</scope>
    <source>
        <strain evidence="11 12">DSM 23729</strain>
    </source>
</reference>
<dbReference type="Gene3D" id="3.40.50.2020">
    <property type="match status" value="1"/>
</dbReference>
<feature type="domain" description="Glutamine amidotransferase type-2" evidence="10">
    <location>
        <begin position="2"/>
        <end position="234"/>
    </location>
</feature>
<comment type="catalytic activity">
    <reaction evidence="7 8">
        <text>5-phospho-beta-D-ribosylamine + L-glutamate + diphosphate = 5-phospho-alpha-D-ribose 1-diphosphate + L-glutamine + H2O</text>
        <dbReference type="Rhea" id="RHEA:14905"/>
        <dbReference type="ChEBI" id="CHEBI:15377"/>
        <dbReference type="ChEBI" id="CHEBI:29985"/>
        <dbReference type="ChEBI" id="CHEBI:33019"/>
        <dbReference type="ChEBI" id="CHEBI:58017"/>
        <dbReference type="ChEBI" id="CHEBI:58359"/>
        <dbReference type="ChEBI" id="CHEBI:58681"/>
        <dbReference type="EC" id="2.4.2.14"/>
    </reaction>
</comment>
<dbReference type="InterPro" id="IPR029055">
    <property type="entry name" value="Ntn_hydrolases_N"/>
</dbReference>
<proteinExistence type="inferred from homology"/>
<accession>A0ABM6LWS3</accession>
<keyword evidence="7" id="KW-0460">Magnesium</keyword>
<keyword evidence="9" id="KW-0175">Coiled coil</keyword>
<keyword evidence="6 7" id="KW-0315">Glutamine amidotransferase</keyword>
<evidence type="ECO:0000256" key="6">
    <source>
        <dbReference type="ARBA" id="ARBA00022962"/>
    </source>
</evidence>
<dbReference type="Pfam" id="PF00156">
    <property type="entry name" value="Pribosyltran"/>
    <property type="match status" value="1"/>
</dbReference>
<dbReference type="InterPro" id="IPR035584">
    <property type="entry name" value="PurF_N"/>
</dbReference>
<feature type="binding site" evidence="7">
    <location>
        <position position="303"/>
    </location>
    <ligand>
        <name>Mg(2+)</name>
        <dbReference type="ChEBI" id="CHEBI:18420"/>
    </ligand>
</feature>
<sequence length="498" mass="55358">MCGVIGVAGPNQVSYALFYGLSLLQHRGQDAAGIATMDQGHFFMRKNTGLVSDIFTDEKLEKSKGNIGIGHVRYPTAGSLGAADSQPFYVNNPHGIVFAHNGNLTNVPELAKMLHDIERRHLNTTSDSELLLNFFACGMNKSRGEPTTQAVYKACEFVFKHAKGGYACTAMISNFGLVAFRDPYGIRPLVLGVKEYDDGEKAYMVASESVSLDISGFKVLRDVAPGEVIIITEDMKVHSKICAKKTILAPCLFEYVYFARPDSIMNGVSVYQARVDAGKALSRRIIDTWKDKDIDIVIPVPETGRASAQEIATALGVEYREGFVKNRYIGRTFIMPENVDRKNFVRRKLNPIPAEFKDKNVLLVDDSIVRGTTSKLIIEMVRDLGAKSVYLASVSPAVCYPNVYGIDMPVKSDLIAHGKSLEEIRQWIGVDGLIYLPLTDLKEIVQKQNPKITEFEDSVFSGNYITGDVDETYLDDLERHRKELKELEKKYKGLIAND</sequence>
<evidence type="ECO:0000256" key="5">
    <source>
        <dbReference type="ARBA" id="ARBA00022755"/>
    </source>
</evidence>
<dbReference type="Proteomes" id="UP000249910">
    <property type="component" value="Chromosome"/>
</dbReference>
<dbReference type="PANTHER" id="PTHR11907">
    <property type="entry name" value="AMIDOPHOSPHORIBOSYLTRANSFERASE"/>
    <property type="match status" value="1"/>
</dbReference>
<evidence type="ECO:0000313" key="12">
    <source>
        <dbReference type="Proteomes" id="UP000249910"/>
    </source>
</evidence>
<comment type="caution">
    <text evidence="7">Lacks conserved residue(s) required for the propagation of feature annotation.</text>
</comment>
<evidence type="ECO:0000256" key="8">
    <source>
        <dbReference type="PIRNR" id="PIRNR000485"/>
    </source>
</evidence>
<protein>
    <recommendedName>
        <fullName evidence="7">Amidophosphoribosyltransferase</fullName>
        <shortName evidence="7">ATase</shortName>
        <ecNumber evidence="7">2.4.2.14</ecNumber>
    </recommendedName>
    <alternativeName>
        <fullName evidence="7">Glutamine phosphoribosylpyrophosphate amidotransferase</fullName>
        <shortName evidence="7">GPATase</shortName>
    </alternativeName>
</protein>
<comment type="function">
    <text evidence="7">Catalyzes the formation of phosphoribosylamine from phosphoribosylpyrophosphate (PRPP) and glutamine.</text>
</comment>
<keyword evidence="4 7" id="KW-0808">Transferase</keyword>
<feature type="binding site" evidence="7">
    <location>
        <position position="365"/>
    </location>
    <ligand>
        <name>Mg(2+)</name>
        <dbReference type="ChEBI" id="CHEBI:18420"/>
    </ligand>
</feature>
<feature type="coiled-coil region" evidence="9">
    <location>
        <begin position="470"/>
        <end position="497"/>
    </location>
</feature>
<dbReference type="EC" id="2.4.2.14" evidence="7"/>
<evidence type="ECO:0000256" key="9">
    <source>
        <dbReference type="SAM" id="Coils"/>
    </source>
</evidence>
<feature type="binding site" evidence="7">
    <location>
        <position position="366"/>
    </location>
    <ligand>
        <name>Mg(2+)</name>
        <dbReference type="ChEBI" id="CHEBI:18420"/>
    </ligand>
</feature>
<evidence type="ECO:0000313" key="11">
    <source>
        <dbReference type="EMBL" id="ASG67048.1"/>
    </source>
</evidence>
<dbReference type="PROSITE" id="PS51278">
    <property type="entry name" value="GATASE_TYPE_2"/>
    <property type="match status" value="1"/>
</dbReference>
<dbReference type="Gene3D" id="3.60.20.10">
    <property type="entry name" value="Glutamine Phosphoribosylpyrophosphate, subunit 1, domain 1"/>
    <property type="match status" value="1"/>
</dbReference>
<evidence type="ECO:0000259" key="10">
    <source>
        <dbReference type="PROSITE" id="PS51278"/>
    </source>
</evidence>
<feature type="active site" description="Nucleophile" evidence="7">
    <location>
        <position position="2"/>
    </location>
</feature>
<keyword evidence="12" id="KW-1185">Reference proteome</keyword>
<dbReference type="NCBIfam" id="TIGR01134">
    <property type="entry name" value="purF"/>
    <property type="match status" value="1"/>
</dbReference>
<dbReference type="Pfam" id="PF13522">
    <property type="entry name" value="GATase_6"/>
    <property type="match status" value="1"/>
</dbReference>
<dbReference type="HAMAP" id="MF_01931">
    <property type="entry name" value="PurF"/>
    <property type="match status" value="1"/>
</dbReference>
<dbReference type="RefSeq" id="WP_088771613.1">
    <property type="nucleotide sequence ID" value="NZ_AP023082.1"/>
</dbReference>